<gene>
    <name evidence="1" type="ORF">EV662_11410</name>
</gene>
<evidence type="ECO:0000313" key="2">
    <source>
        <dbReference type="Proteomes" id="UP000294835"/>
    </source>
</evidence>
<dbReference type="OrthoDB" id="784829at2"/>
<organism evidence="1 2">
    <name type="scientific">Rhodovulum marinum</name>
    <dbReference type="NCBI Taxonomy" id="320662"/>
    <lineage>
        <taxon>Bacteria</taxon>
        <taxon>Pseudomonadati</taxon>
        <taxon>Pseudomonadota</taxon>
        <taxon>Alphaproteobacteria</taxon>
        <taxon>Rhodobacterales</taxon>
        <taxon>Paracoccaceae</taxon>
        <taxon>Rhodovulum</taxon>
    </lineage>
</organism>
<evidence type="ECO:0008006" key="3">
    <source>
        <dbReference type="Google" id="ProtNLM"/>
    </source>
</evidence>
<dbReference type="RefSeq" id="WP_132464920.1">
    <property type="nucleotide sequence ID" value="NZ_SLXP01000014.1"/>
</dbReference>
<accession>A0A4R2PV43</accession>
<comment type="caution">
    <text evidence="1">The sequence shown here is derived from an EMBL/GenBank/DDBJ whole genome shotgun (WGS) entry which is preliminary data.</text>
</comment>
<protein>
    <recommendedName>
        <fullName evidence="3">ATP-binding protein</fullName>
    </recommendedName>
</protein>
<dbReference type="InterPro" id="IPR027417">
    <property type="entry name" value="P-loop_NTPase"/>
</dbReference>
<name>A0A4R2PV43_9RHOB</name>
<keyword evidence="2" id="KW-1185">Reference proteome</keyword>
<sequence length="234" mass="25593">MRQAKEPRFKRAPSMAALPVPIAGSGDLDALRAFVNVGTDRDFRLMVSWLLGCLRPSGPYPLLILTGEQGSAKSTTSKVLRALVDPSTLETRSFPGDERGLVIAAQGAHVLVFDNLSRIKPSMADALCRLATGGGFATRKLHSDADEVLVDATRPCILNGIPDLSERADLADRAIALTLPTISERHRHGLDRPSKALLPGPDRRSRRLPAQARRLRRIAPLLRKRRLTVTRFSV</sequence>
<dbReference type="EMBL" id="SLXP01000014">
    <property type="protein sequence ID" value="TCP39084.1"/>
    <property type="molecule type" value="Genomic_DNA"/>
</dbReference>
<proteinExistence type="predicted"/>
<dbReference type="SUPFAM" id="SSF52540">
    <property type="entry name" value="P-loop containing nucleoside triphosphate hydrolases"/>
    <property type="match status" value="1"/>
</dbReference>
<evidence type="ECO:0000313" key="1">
    <source>
        <dbReference type="EMBL" id="TCP39084.1"/>
    </source>
</evidence>
<dbReference type="AlphaFoldDB" id="A0A4R2PV43"/>
<dbReference type="Proteomes" id="UP000294835">
    <property type="component" value="Unassembled WGS sequence"/>
</dbReference>
<reference evidence="1 2" key="1">
    <citation type="submission" date="2019-03" db="EMBL/GenBank/DDBJ databases">
        <title>Genomic Encyclopedia of Type Strains, Phase IV (KMG-IV): sequencing the most valuable type-strain genomes for metagenomic binning, comparative biology and taxonomic classification.</title>
        <authorList>
            <person name="Goeker M."/>
        </authorList>
    </citation>
    <scope>NUCLEOTIDE SEQUENCE [LARGE SCALE GENOMIC DNA]</scope>
    <source>
        <strain evidence="1 2">DSM 18063</strain>
    </source>
</reference>